<feature type="domain" description="PX" evidence="2">
    <location>
        <begin position="1"/>
        <end position="153"/>
    </location>
</feature>
<evidence type="ECO:0000259" key="2">
    <source>
        <dbReference type="PROSITE" id="PS50195"/>
    </source>
</evidence>
<dbReference type="Pfam" id="PF08628">
    <property type="entry name" value="Nexin_C"/>
    <property type="match status" value="1"/>
</dbReference>
<reference evidence="3" key="1">
    <citation type="submission" date="2021-01" db="EMBL/GenBank/DDBJ databases">
        <authorList>
            <person name="Corre E."/>
            <person name="Pelletier E."/>
            <person name="Niang G."/>
            <person name="Scheremetjew M."/>
            <person name="Finn R."/>
            <person name="Kale V."/>
            <person name="Holt S."/>
            <person name="Cochrane G."/>
            <person name="Meng A."/>
            <person name="Brown T."/>
            <person name="Cohen L."/>
        </authorList>
    </citation>
    <scope>NUCLEOTIDE SEQUENCE</scope>
    <source>
        <strain evidence="3">308</strain>
    </source>
</reference>
<dbReference type="Gene3D" id="3.30.1520.10">
    <property type="entry name" value="Phox-like domain"/>
    <property type="match status" value="1"/>
</dbReference>
<name>A0A7S1BD45_9STRA</name>
<dbReference type="GO" id="GO:0035091">
    <property type="term" value="F:phosphatidylinositol binding"/>
    <property type="evidence" value="ECO:0007669"/>
    <property type="project" value="InterPro"/>
</dbReference>
<feature type="region of interest" description="Disordered" evidence="1">
    <location>
        <begin position="195"/>
        <end position="253"/>
    </location>
</feature>
<dbReference type="PANTHER" id="PTHR22775">
    <property type="entry name" value="SORTING NEXIN"/>
    <property type="match status" value="1"/>
</dbReference>
<dbReference type="InterPro" id="IPR001683">
    <property type="entry name" value="PX_dom"/>
</dbReference>
<gene>
    <name evidence="3" type="ORF">CHYS00102_LOCUS10278</name>
</gene>
<protein>
    <recommendedName>
        <fullName evidence="2">PX domain-containing protein</fullName>
    </recommendedName>
</protein>
<dbReference type="Pfam" id="PF00787">
    <property type="entry name" value="PX"/>
    <property type="match status" value="1"/>
</dbReference>
<dbReference type="EMBL" id="HBFR01014088">
    <property type="protein sequence ID" value="CAD8883083.1"/>
    <property type="molecule type" value="Transcribed_RNA"/>
</dbReference>
<evidence type="ECO:0000313" key="3">
    <source>
        <dbReference type="EMBL" id="CAD8883083.1"/>
    </source>
</evidence>
<dbReference type="AlphaFoldDB" id="A0A7S1BD45"/>
<dbReference type="SUPFAM" id="SSF64268">
    <property type="entry name" value="PX domain"/>
    <property type="match status" value="1"/>
</dbReference>
<dbReference type="PANTHER" id="PTHR22775:SF3">
    <property type="entry name" value="SORTING NEXIN-13"/>
    <property type="match status" value="1"/>
</dbReference>
<evidence type="ECO:0000256" key="1">
    <source>
        <dbReference type="SAM" id="MobiDB-lite"/>
    </source>
</evidence>
<dbReference type="InterPro" id="IPR013937">
    <property type="entry name" value="Sorting_nexin_C"/>
</dbReference>
<accession>A0A7S1BD45</accession>
<sequence length="433" mass="48699">MPVPGRQSLRASIAATLQEQTGDLIGKPSVKHKIRVVAETLDEEHHLVREEWNVLRQYSDFVALHKQLKSQVTEEQPSRKFLSCRDSFGAPVALLPSLISRKAAVTGVSVGWKFVEQRSKLIDLYLQRITTPGHVLQTSTEVMKFLSCPEYVPADSDSDVYSPMDYQRTPLGPIANLSREDYGHLPLFPQNCQRSAVQHVKDDDDGDTPTPTEGEESAPSATARKEGETAEGATIKNQRGAAQEVREPEPQETSLVAERLRAVKVKEVQECGFELVKQLFHLDNATFIRSRIIEVIRGMSFLVTGNQKQFTQKLIKNHTKYITAQSMADGVKTFHETLWPDGTWMKAAPLLSEEEKATLERTVETRLPSVVPDQLLSVLGYDECARGIRTFHEMLQNPLVLKSLMYMLMDLLWLELFPELSIDLDSTSAIDDL</sequence>
<dbReference type="PROSITE" id="PS50195">
    <property type="entry name" value="PX"/>
    <property type="match status" value="1"/>
</dbReference>
<dbReference type="InterPro" id="IPR036871">
    <property type="entry name" value="PX_dom_sf"/>
</dbReference>
<proteinExistence type="predicted"/>
<organism evidence="3">
    <name type="scientific">Corethron hystrix</name>
    <dbReference type="NCBI Taxonomy" id="216773"/>
    <lineage>
        <taxon>Eukaryota</taxon>
        <taxon>Sar</taxon>
        <taxon>Stramenopiles</taxon>
        <taxon>Ochrophyta</taxon>
        <taxon>Bacillariophyta</taxon>
        <taxon>Coscinodiscophyceae</taxon>
        <taxon>Corethrophycidae</taxon>
        <taxon>Corethrales</taxon>
        <taxon>Corethraceae</taxon>
        <taxon>Corethron</taxon>
    </lineage>
</organism>